<evidence type="ECO:0000313" key="2">
    <source>
        <dbReference type="EnsemblProtists" id="EOD23923"/>
    </source>
</evidence>
<dbReference type="AlphaFoldDB" id="A0A0D3JK88"/>
<sequence length="117" mass="12188">MARGTATRAVPPCTTPARAELRLAAAPPPAAAEVAADDGDTVWARLDEIGQVYLPPLTTALLTSSWLDHERPAAAAEMVERTPPRAANADDAPGTQPFCSLEEPGDAGAVEEGRRTT</sequence>
<dbReference type="PaxDb" id="2903-EOD23923"/>
<evidence type="ECO:0000256" key="1">
    <source>
        <dbReference type="SAM" id="MobiDB-lite"/>
    </source>
</evidence>
<organism evidence="2 3">
    <name type="scientific">Emiliania huxleyi (strain CCMP1516)</name>
    <dbReference type="NCBI Taxonomy" id="280463"/>
    <lineage>
        <taxon>Eukaryota</taxon>
        <taxon>Haptista</taxon>
        <taxon>Haptophyta</taxon>
        <taxon>Prymnesiophyceae</taxon>
        <taxon>Isochrysidales</taxon>
        <taxon>Noelaerhabdaceae</taxon>
        <taxon>Emiliania</taxon>
    </lineage>
</organism>
<protein>
    <submittedName>
        <fullName evidence="2">Uncharacterized protein</fullName>
    </submittedName>
</protein>
<dbReference type="KEGG" id="ehx:EMIHUDRAFT_354530"/>
<proteinExistence type="predicted"/>
<dbReference type="HOGENOM" id="CLU_2089367_0_0_1"/>
<feature type="region of interest" description="Disordered" evidence="1">
    <location>
        <begin position="80"/>
        <end position="117"/>
    </location>
</feature>
<dbReference type="RefSeq" id="XP_005776352.1">
    <property type="nucleotide sequence ID" value="XM_005776295.1"/>
</dbReference>
<accession>A0A0D3JK88</accession>
<reference evidence="2" key="2">
    <citation type="submission" date="2024-10" db="UniProtKB">
        <authorList>
            <consortium name="EnsemblProtists"/>
        </authorList>
    </citation>
    <scope>IDENTIFICATION</scope>
</reference>
<dbReference type="GeneID" id="17269652"/>
<name>A0A0D3JK88_EMIH1</name>
<dbReference type="Proteomes" id="UP000013827">
    <property type="component" value="Unassembled WGS sequence"/>
</dbReference>
<reference evidence="3" key="1">
    <citation type="journal article" date="2013" name="Nature">
        <title>Pan genome of the phytoplankton Emiliania underpins its global distribution.</title>
        <authorList>
            <person name="Read B.A."/>
            <person name="Kegel J."/>
            <person name="Klute M.J."/>
            <person name="Kuo A."/>
            <person name="Lefebvre S.C."/>
            <person name="Maumus F."/>
            <person name="Mayer C."/>
            <person name="Miller J."/>
            <person name="Monier A."/>
            <person name="Salamov A."/>
            <person name="Young J."/>
            <person name="Aguilar M."/>
            <person name="Claverie J.M."/>
            <person name="Frickenhaus S."/>
            <person name="Gonzalez K."/>
            <person name="Herman E.K."/>
            <person name="Lin Y.C."/>
            <person name="Napier J."/>
            <person name="Ogata H."/>
            <person name="Sarno A.F."/>
            <person name="Shmutz J."/>
            <person name="Schroeder D."/>
            <person name="de Vargas C."/>
            <person name="Verret F."/>
            <person name="von Dassow P."/>
            <person name="Valentin K."/>
            <person name="Van de Peer Y."/>
            <person name="Wheeler G."/>
            <person name="Dacks J.B."/>
            <person name="Delwiche C.F."/>
            <person name="Dyhrman S.T."/>
            <person name="Glockner G."/>
            <person name="John U."/>
            <person name="Richards T."/>
            <person name="Worden A.Z."/>
            <person name="Zhang X."/>
            <person name="Grigoriev I.V."/>
            <person name="Allen A.E."/>
            <person name="Bidle K."/>
            <person name="Borodovsky M."/>
            <person name="Bowler C."/>
            <person name="Brownlee C."/>
            <person name="Cock J.M."/>
            <person name="Elias M."/>
            <person name="Gladyshev V.N."/>
            <person name="Groth M."/>
            <person name="Guda C."/>
            <person name="Hadaegh A."/>
            <person name="Iglesias-Rodriguez M.D."/>
            <person name="Jenkins J."/>
            <person name="Jones B.M."/>
            <person name="Lawson T."/>
            <person name="Leese F."/>
            <person name="Lindquist E."/>
            <person name="Lobanov A."/>
            <person name="Lomsadze A."/>
            <person name="Malik S.B."/>
            <person name="Marsh M.E."/>
            <person name="Mackinder L."/>
            <person name="Mock T."/>
            <person name="Mueller-Roeber B."/>
            <person name="Pagarete A."/>
            <person name="Parker M."/>
            <person name="Probert I."/>
            <person name="Quesneville H."/>
            <person name="Raines C."/>
            <person name="Rensing S.A."/>
            <person name="Riano-Pachon D.M."/>
            <person name="Richier S."/>
            <person name="Rokitta S."/>
            <person name="Shiraiwa Y."/>
            <person name="Soanes D.M."/>
            <person name="van der Giezen M."/>
            <person name="Wahlund T.M."/>
            <person name="Williams B."/>
            <person name="Wilson W."/>
            <person name="Wolfe G."/>
            <person name="Wurch L.L."/>
        </authorList>
    </citation>
    <scope>NUCLEOTIDE SEQUENCE</scope>
</reference>
<evidence type="ECO:0000313" key="3">
    <source>
        <dbReference type="Proteomes" id="UP000013827"/>
    </source>
</evidence>
<dbReference type="EnsemblProtists" id="EOD23923">
    <property type="protein sequence ID" value="EOD23923"/>
    <property type="gene ID" value="EMIHUDRAFT_354530"/>
</dbReference>
<keyword evidence="3" id="KW-1185">Reference proteome</keyword>